<name>A0A0A7CFJ3_HCMV</name>
<dbReference type="Proteomes" id="UP000158960">
    <property type="component" value="Segment"/>
</dbReference>
<evidence type="ECO:0000256" key="1">
    <source>
        <dbReference type="SAM" id="Phobius"/>
    </source>
</evidence>
<proteinExistence type="predicted"/>
<dbReference type="EMBL" id="KP745725">
    <property type="protein sequence ID" value="AKI23038.1"/>
    <property type="molecule type" value="Genomic_DNA"/>
</dbReference>
<keyword evidence="1" id="KW-0812">Transmembrane</keyword>
<reference evidence="4 5" key="1">
    <citation type="journal article" date="2015" name="J. Virol.">
        <title>High-throughput analysis of human cytomegalovirus genome diversity highlights the widespread occurrence of gene-disrupting mutations and pervasive recombination.</title>
        <authorList>
            <person name="Sijmons S."/>
            <person name="Thys K."/>
            <person name="Mbong Ngwese M."/>
            <person name="Van Damme E."/>
            <person name="Dvorak J."/>
            <person name="Van Loock M."/>
            <person name="Li G."/>
            <person name="Tachezy R."/>
            <person name="Busson L."/>
            <person name="Aerssens J."/>
            <person name="Van Ranst M."/>
            <person name="Maes P."/>
        </authorList>
    </citation>
    <scope>NUCLEOTIDE SEQUENCE [LARGE SCALE GENOMIC DNA]</scope>
    <source>
        <strain evidence="3">BE/30/2010</strain>
        <strain evidence="2">BE/49/2011</strain>
    </source>
</reference>
<keyword evidence="1" id="KW-1133">Transmembrane helix</keyword>
<evidence type="ECO:0000313" key="3">
    <source>
        <dbReference type="EMBL" id="AKI23205.1"/>
    </source>
</evidence>
<evidence type="ECO:0000313" key="2">
    <source>
        <dbReference type="EMBL" id="AKI23038.1"/>
    </source>
</evidence>
<sequence length="201" mass="22562">MYRAGVTLLVVAVVSLGRWDVMTVAAAIGIGWYEPEVSMAYIYQHNDTNLTIFCNTTACNSPFLASGMMISTSKNTQYLTGKVNYSNNMYSNMENYTHQMTYMLTGAPGTYVNGSVTCWGSNGTFGVGTFLVKSMVNDTTGNTSVSTIHFVQQNELVENPAYFRRGNHRAFMIVILTQVVFVVFIINASFIWSWTFRRHKR</sequence>
<keyword evidence="1" id="KW-0472">Membrane</keyword>
<evidence type="ECO:0000313" key="4">
    <source>
        <dbReference type="Proteomes" id="UP000115049"/>
    </source>
</evidence>
<feature type="transmembrane region" description="Helical" evidence="1">
    <location>
        <begin position="170"/>
        <end position="192"/>
    </location>
</feature>
<dbReference type="Proteomes" id="UP000115049">
    <property type="component" value="Segment"/>
</dbReference>
<dbReference type="EMBL" id="KP745726">
    <property type="protein sequence ID" value="AKI23205.1"/>
    <property type="molecule type" value="Genomic_DNA"/>
</dbReference>
<gene>
    <name evidence="2" type="primary">UL120</name>
</gene>
<organism evidence="2 5">
    <name type="scientific">Human cytomegalovirus</name>
    <name type="common">HHV-5</name>
    <name type="synonym">Human herpesvirus 5</name>
    <dbReference type="NCBI Taxonomy" id="10359"/>
    <lineage>
        <taxon>Viruses</taxon>
        <taxon>Duplodnaviria</taxon>
        <taxon>Heunggongvirae</taxon>
        <taxon>Peploviricota</taxon>
        <taxon>Herviviricetes</taxon>
        <taxon>Herpesvirales</taxon>
        <taxon>Orthoherpesviridae</taxon>
        <taxon>Betaherpesvirinae</taxon>
        <taxon>Cytomegalovirus</taxon>
        <taxon>Cytomegalovirus humanbeta5</taxon>
    </lineage>
</organism>
<protein>
    <submittedName>
        <fullName evidence="2">Membrane protein UL120</fullName>
    </submittedName>
</protein>
<evidence type="ECO:0000313" key="5">
    <source>
        <dbReference type="Proteomes" id="UP000158960"/>
    </source>
</evidence>
<organismHost>
    <name type="scientific">Homo sapiens</name>
    <name type="common">Human</name>
    <dbReference type="NCBI Taxonomy" id="9606"/>
</organismHost>
<accession>A0A0A7CFJ3</accession>